<name>A0A8J4F4R7_9CHLO</name>
<evidence type="ECO:0000313" key="3">
    <source>
        <dbReference type="Proteomes" id="UP000747399"/>
    </source>
</evidence>
<evidence type="ECO:0000256" key="1">
    <source>
        <dbReference type="SAM" id="MobiDB-lite"/>
    </source>
</evidence>
<accession>A0A8J4F4R7</accession>
<protein>
    <submittedName>
        <fullName evidence="2">Uncharacterized protein</fullName>
    </submittedName>
</protein>
<dbReference type="Proteomes" id="UP000747399">
    <property type="component" value="Unassembled WGS sequence"/>
</dbReference>
<proteinExistence type="predicted"/>
<feature type="region of interest" description="Disordered" evidence="1">
    <location>
        <begin position="830"/>
        <end position="850"/>
    </location>
</feature>
<dbReference type="AlphaFoldDB" id="A0A8J4F4R7"/>
<dbReference type="EMBL" id="BNCO01000043">
    <property type="protein sequence ID" value="GIL61059.1"/>
    <property type="molecule type" value="Genomic_DNA"/>
</dbReference>
<comment type="caution">
    <text evidence="2">The sequence shown here is derived from an EMBL/GenBank/DDBJ whole genome shotgun (WGS) entry which is preliminary data.</text>
</comment>
<feature type="compositionally biased region" description="Low complexity" evidence="1">
    <location>
        <begin position="833"/>
        <end position="850"/>
    </location>
</feature>
<keyword evidence="3" id="KW-1185">Reference proteome</keyword>
<gene>
    <name evidence="2" type="ORF">Vafri_15463</name>
</gene>
<reference evidence="2" key="1">
    <citation type="journal article" date="2021" name="Proc. Natl. Acad. Sci. U.S.A.">
        <title>Three genomes in the algal genus Volvox reveal the fate of a haploid sex-determining region after a transition to homothallism.</title>
        <authorList>
            <person name="Yamamoto K."/>
            <person name="Hamaji T."/>
            <person name="Kawai-Toyooka H."/>
            <person name="Matsuzaki R."/>
            <person name="Takahashi F."/>
            <person name="Nishimura Y."/>
            <person name="Kawachi M."/>
            <person name="Noguchi H."/>
            <person name="Minakuchi Y."/>
            <person name="Umen J.G."/>
            <person name="Toyoda A."/>
            <person name="Nozaki H."/>
        </authorList>
    </citation>
    <scope>NUCLEOTIDE SEQUENCE</scope>
    <source>
        <strain evidence="2">NIES-3780</strain>
    </source>
</reference>
<sequence length="878" mass="95521">MIRSSLMRKMPPTDLDAIGRRLAELYKDDGNMRVELLMKFTRAPDAEVTKIWTSWKTLLDSPELEKKFLQGVVAGLGSMVPAAAAISLQSCAGSAAGLGMGTAAGGGDCVLLIGPPTCAVCCSNSARFLQAPIGLQMALSDFSVACKRLGELYKDNPVLLGKLLATLTSLGVDEFLVVCNGWEVVVDSPAEKTFLEFRLSGAVVGLGSLVPAAGMQAGAGPSSVQAGGSMQAGAGPSSVQAGGSLAAGLGVETAAGAGPPACKLGLRQDSKNQDLFFFEPMDTISAAAAASPGMSSEFFLDPNGRLTNELQDWLRLAKDLHCKGKPILPLFINGQVKNGKSYMLNEVLPAVVNTYYCSGSSGQQHAGTVLSEPNFLRVNCLDCDRSSGSGGFLMALLTQLKESAADQQLFAAASTPVPSEHLPDVMVVAIRGFMKRLPRDRLNFLLIDEAQSFYLIRRPVSDNDQQHRSLDIDAVLRMRTILKRLLLDSPHWVAWAVTGSSMATLWANIAATPPNGFALIMRNRRLDLDPKVSMDVLQVAWEHLKAQAATWDPALPNDLVWQSPPQIAMLAYLCQEWRYSRKASTAAELVEQTMMEKLIPEVLEDLRIVLQVLGQPREQLLLLHELLDPMAGVEPAKLPRAFKALLARFATQHEGRLYLDNPLLAQVLQAITTESGELVNSINTIQSISSKMFRELVVLGECCKESEHFNKESEHYKDLDSILEDMASALALPPDRLLKADWFVHVLDHRCNKRGSKTSFEQNYKAQARQDPKVGLCRFHVLLRNVLSHGSLSEQRQALEFYPPKLAAFHSSGRISEVMTKVYNSPIPMRSKAPGAPAAATPRAQLQPQAGPVRPISLHLGKQLRRATVVQLRHIGRM</sequence>
<organism evidence="2 3">
    <name type="scientific">Volvox africanus</name>
    <dbReference type="NCBI Taxonomy" id="51714"/>
    <lineage>
        <taxon>Eukaryota</taxon>
        <taxon>Viridiplantae</taxon>
        <taxon>Chlorophyta</taxon>
        <taxon>core chlorophytes</taxon>
        <taxon>Chlorophyceae</taxon>
        <taxon>CS clade</taxon>
        <taxon>Chlamydomonadales</taxon>
        <taxon>Volvocaceae</taxon>
        <taxon>Volvox</taxon>
    </lineage>
</organism>
<evidence type="ECO:0000313" key="2">
    <source>
        <dbReference type="EMBL" id="GIL61059.1"/>
    </source>
</evidence>